<protein>
    <submittedName>
        <fullName evidence="1">DUF4235 domain-containing protein</fullName>
    </submittedName>
</protein>
<evidence type="ECO:0000313" key="2">
    <source>
        <dbReference type="Proteomes" id="UP000470875"/>
    </source>
</evidence>
<keyword evidence="2" id="KW-1185">Reference proteome</keyword>
<comment type="caution">
    <text evidence="1">The sequence shown here is derived from an EMBL/GenBank/DDBJ whole genome shotgun (WGS) entry which is preliminary data.</text>
</comment>
<dbReference type="Proteomes" id="UP000470875">
    <property type="component" value="Unassembled WGS sequence"/>
</dbReference>
<name>A0A6N7W6Z8_9ACTO</name>
<dbReference type="InterPro" id="IPR025329">
    <property type="entry name" value="DUF4235"/>
</dbReference>
<reference evidence="1 2" key="1">
    <citation type="submission" date="2019-08" db="EMBL/GenBank/DDBJ databases">
        <title>In-depth cultivation of the pig gut microbiome towards novel bacterial diversity and tailored functional studies.</title>
        <authorList>
            <person name="Wylensek D."/>
            <person name="Hitch T.C.A."/>
            <person name="Clavel T."/>
        </authorList>
    </citation>
    <scope>NUCLEOTIDE SEQUENCE [LARGE SCALE GENOMIC DNA]</scope>
    <source>
        <strain evidence="1 2">WB03_NA08</strain>
    </source>
</reference>
<gene>
    <name evidence="1" type="ORF">FYJ24_05720</name>
</gene>
<dbReference type="EMBL" id="VULO01000006">
    <property type="protein sequence ID" value="MSS84273.1"/>
    <property type="molecule type" value="Genomic_DNA"/>
</dbReference>
<dbReference type="Pfam" id="PF14019">
    <property type="entry name" value="DUF4235"/>
    <property type="match status" value="1"/>
</dbReference>
<sequence length="79" mass="8222">MDMKSKLISTAVMGLSAFAVGKAVELAWKIATGNNPPSAEEGDSTTRLLAFAIVSAAAVTVAQRFAAQKTNQFIEAHGL</sequence>
<dbReference type="AlphaFoldDB" id="A0A6N7W6Z8"/>
<organism evidence="1 2">
    <name type="scientific">Scrofimicrobium canadense</name>
    <dbReference type="NCBI Taxonomy" id="2652290"/>
    <lineage>
        <taxon>Bacteria</taxon>
        <taxon>Bacillati</taxon>
        <taxon>Actinomycetota</taxon>
        <taxon>Actinomycetes</taxon>
        <taxon>Actinomycetales</taxon>
        <taxon>Actinomycetaceae</taxon>
        <taxon>Scrofimicrobium</taxon>
    </lineage>
</organism>
<evidence type="ECO:0000313" key="1">
    <source>
        <dbReference type="EMBL" id="MSS84273.1"/>
    </source>
</evidence>
<accession>A0A6N7W6Z8</accession>
<proteinExistence type="predicted"/>